<dbReference type="EC" id="2.7.7.65" evidence="1"/>
<evidence type="ECO:0000313" key="5">
    <source>
        <dbReference type="Proteomes" id="UP000480684"/>
    </source>
</evidence>
<dbReference type="PANTHER" id="PTHR45138:SF9">
    <property type="entry name" value="DIGUANYLATE CYCLASE DGCM-RELATED"/>
    <property type="match status" value="1"/>
</dbReference>
<dbReference type="GO" id="GO:0052621">
    <property type="term" value="F:diguanylate cyclase activity"/>
    <property type="evidence" value="ECO:0007669"/>
    <property type="project" value="UniProtKB-EC"/>
</dbReference>
<evidence type="ECO:0000256" key="1">
    <source>
        <dbReference type="ARBA" id="ARBA00012528"/>
    </source>
</evidence>
<dbReference type="InterPro" id="IPR043128">
    <property type="entry name" value="Rev_trsase/Diguanyl_cyclase"/>
</dbReference>
<protein>
    <recommendedName>
        <fullName evidence="1">diguanylate cyclase</fullName>
        <ecNumber evidence="1">2.7.7.65</ecNumber>
    </recommendedName>
</protein>
<organism evidence="4 5">
    <name type="scientific">Magnetospirillum aberrantis SpK</name>
    <dbReference type="NCBI Taxonomy" id="908842"/>
    <lineage>
        <taxon>Bacteria</taxon>
        <taxon>Pseudomonadati</taxon>
        <taxon>Pseudomonadota</taxon>
        <taxon>Alphaproteobacteria</taxon>
        <taxon>Rhodospirillales</taxon>
        <taxon>Rhodospirillaceae</taxon>
        <taxon>Magnetospirillum</taxon>
    </lineage>
</organism>
<dbReference type="GO" id="GO:0043709">
    <property type="term" value="P:cell adhesion involved in single-species biofilm formation"/>
    <property type="evidence" value="ECO:0007669"/>
    <property type="project" value="TreeGrafter"/>
</dbReference>
<dbReference type="SUPFAM" id="SSF55073">
    <property type="entry name" value="Nucleotide cyclase"/>
    <property type="match status" value="1"/>
</dbReference>
<dbReference type="GO" id="GO:0005886">
    <property type="term" value="C:plasma membrane"/>
    <property type="evidence" value="ECO:0007669"/>
    <property type="project" value="TreeGrafter"/>
</dbReference>
<dbReference type="NCBIfam" id="TIGR00254">
    <property type="entry name" value="GGDEF"/>
    <property type="match status" value="1"/>
</dbReference>
<dbReference type="Gene3D" id="3.30.70.270">
    <property type="match status" value="1"/>
</dbReference>
<keyword evidence="5" id="KW-1185">Reference proteome</keyword>
<comment type="catalytic activity">
    <reaction evidence="2">
        <text>2 GTP = 3',3'-c-di-GMP + 2 diphosphate</text>
        <dbReference type="Rhea" id="RHEA:24898"/>
        <dbReference type="ChEBI" id="CHEBI:33019"/>
        <dbReference type="ChEBI" id="CHEBI:37565"/>
        <dbReference type="ChEBI" id="CHEBI:58805"/>
        <dbReference type="EC" id="2.7.7.65"/>
    </reaction>
</comment>
<dbReference type="Proteomes" id="UP000480684">
    <property type="component" value="Unassembled WGS sequence"/>
</dbReference>
<name>A0A7C9UXF0_9PROT</name>
<dbReference type="InterPro" id="IPR000160">
    <property type="entry name" value="GGDEF_dom"/>
</dbReference>
<dbReference type="PROSITE" id="PS50887">
    <property type="entry name" value="GGDEF"/>
    <property type="match status" value="1"/>
</dbReference>
<dbReference type="GO" id="GO:1902201">
    <property type="term" value="P:negative regulation of bacterial-type flagellum-dependent cell motility"/>
    <property type="evidence" value="ECO:0007669"/>
    <property type="project" value="TreeGrafter"/>
</dbReference>
<evidence type="ECO:0000313" key="4">
    <source>
        <dbReference type="EMBL" id="NFV80832.1"/>
    </source>
</evidence>
<dbReference type="FunFam" id="3.30.70.270:FF:000001">
    <property type="entry name" value="Diguanylate cyclase domain protein"/>
    <property type="match status" value="1"/>
</dbReference>
<sequence>MEDAVSRVMDSRLGDLLARWRESFDPEGMLRPLENLSPHGDHLLLIAIEDQGCRYLHYGQAFVEHFGVDLTGQVIDTLAPEILAPERRGMLEFDYAFVQSRQAPLWRSYTANFATDAKGASVIETWQRLVLPAGGNLLAVGAYPVEQSQPDGEAESLLRLVVERVPVVLDRDGRICDLALSLRDYSDTQRHAAEMEVLANHDALTGTANLRHFHRLTGLELSHARRMNRSLALLALDLDHFKRINDQHGHAAGDLALKTFAATCRRALRDPDILGRCGGEEFAIALPSTGLDGALVLAERLRAAVEELRVPLPGGEVLDFTVSIGVAVANPGAEGTPDVSALMAHADRALYASKKAGRNRVSIAGE</sequence>
<reference evidence="4 5" key="1">
    <citation type="submission" date="2020-02" db="EMBL/GenBank/DDBJ databases">
        <authorList>
            <person name="Dziuba M."/>
            <person name="Kuznetsov B."/>
            <person name="Mardanov A."/>
            <person name="Ravin N."/>
            <person name="Grouzdev D."/>
        </authorList>
    </citation>
    <scope>NUCLEOTIDE SEQUENCE [LARGE SCALE GENOMIC DNA]</scope>
    <source>
        <strain evidence="4 5">SpK</strain>
    </source>
</reference>
<dbReference type="CDD" id="cd01949">
    <property type="entry name" value="GGDEF"/>
    <property type="match status" value="1"/>
</dbReference>
<evidence type="ECO:0000259" key="3">
    <source>
        <dbReference type="PROSITE" id="PS50887"/>
    </source>
</evidence>
<dbReference type="PANTHER" id="PTHR45138">
    <property type="entry name" value="REGULATORY COMPONENTS OF SENSORY TRANSDUCTION SYSTEM"/>
    <property type="match status" value="1"/>
</dbReference>
<dbReference type="AlphaFoldDB" id="A0A7C9UXF0"/>
<dbReference type="RefSeq" id="WP_163679786.1">
    <property type="nucleotide sequence ID" value="NZ_JAAIYP010000038.1"/>
</dbReference>
<accession>A0A7C9UXF0</accession>
<dbReference type="Pfam" id="PF00990">
    <property type="entry name" value="GGDEF"/>
    <property type="match status" value="1"/>
</dbReference>
<dbReference type="InterPro" id="IPR029787">
    <property type="entry name" value="Nucleotide_cyclase"/>
</dbReference>
<dbReference type="EMBL" id="JAAIYP010000038">
    <property type="protein sequence ID" value="NFV80832.1"/>
    <property type="molecule type" value="Genomic_DNA"/>
</dbReference>
<gene>
    <name evidence="4" type="ORF">G4223_11995</name>
</gene>
<dbReference type="SMART" id="SM00267">
    <property type="entry name" value="GGDEF"/>
    <property type="match status" value="1"/>
</dbReference>
<proteinExistence type="predicted"/>
<comment type="caution">
    <text evidence="4">The sequence shown here is derived from an EMBL/GenBank/DDBJ whole genome shotgun (WGS) entry which is preliminary data.</text>
</comment>
<feature type="domain" description="GGDEF" evidence="3">
    <location>
        <begin position="229"/>
        <end position="366"/>
    </location>
</feature>
<evidence type="ECO:0000256" key="2">
    <source>
        <dbReference type="ARBA" id="ARBA00034247"/>
    </source>
</evidence>
<dbReference type="InterPro" id="IPR050469">
    <property type="entry name" value="Diguanylate_Cyclase"/>
</dbReference>